<dbReference type="InterPro" id="IPR000374">
    <property type="entry name" value="PC_trans"/>
</dbReference>
<evidence type="ECO:0000256" key="16">
    <source>
        <dbReference type="ARBA" id="ARBA00023264"/>
    </source>
</evidence>
<keyword evidence="11 17" id="KW-0548">Nucleotidyltransferase</keyword>
<reference evidence="21" key="1">
    <citation type="submission" date="2018-01" db="EMBL/GenBank/DDBJ databases">
        <authorList>
            <person name="Mao J.F."/>
        </authorList>
    </citation>
    <scope>NUCLEOTIDE SEQUENCE</scope>
    <source>
        <strain evidence="21">Huo1</strain>
        <tissue evidence="21">Leaf</tissue>
    </source>
</reference>
<evidence type="ECO:0000256" key="4">
    <source>
        <dbReference type="ARBA" id="ARBA00005189"/>
    </source>
</evidence>
<evidence type="ECO:0000256" key="19">
    <source>
        <dbReference type="SAM" id="Phobius"/>
    </source>
</evidence>
<sequence>MSNGELLQIEPLELQFPFELKKQISCSMRMSNKTDNFVAFKVKTTNPNKYCVRPNTGVVSPLSACDVIVTMQAQKEAPPDMQCRDKFLLQSVVVSPGSSAKDITAEMFSKASGNQVDECKLKVTYVPPPQPPSPVREGSEEGSSPRASVSDNGTTLNQTSDFNNMSKGGFEQQEISSEAKALISRLTEEKRSAIQQNNKFQQELIGIMDTSKRIIILKRNVEAEKPWWGHPNHVCHRCLLDRYRIGIPLEENMIKEVCSVACAGAKAAACSFNYIEDLKCCVALLIVFPAITKIVELDRIALIYPSVSSLCSHSDFRHRPTLRRFAAQSNFQKIKLNLDVSGSGVQGLSRIPRGVLVNQRRRVIPRVASAELPERIDGGELADEEVQSGNQSLGKGNLDEEQREKTSQLRKRIIFGLGIGVLVGGVVLAGEWVFTVALSAAVFAGSREYFELVRSRGIASGMTPPPRFVSRACSVICCVMPLLTLYCGHIDVSVTSAAFFVATALLLQRGNPRFSQLSSTMFGLFYCGYLPCFWVKLRCGLAVPALNTRFASSWPLLLGGNTMWTVGLVATLISLSSIIAADTFAFIGGKAFGRTPLTAVSPKKTWEGAIVGLGGCIATSVLLAKVFCWPTSTLSAVAFGFLNFFGSLFGDLTESMIKRDAGVKDSGSLIPGHGGILDRVDSYIFTGALAHSFVKTFLPLYGI</sequence>
<keyword evidence="15" id="KW-0594">Phospholipid biosynthesis</keyword>
<evidence type="ECO:0000256" key="14">
    <source>
        <dbReference type="ARBA" id="ARBA00023136"/>
    </source>
</evidence>
<evidence type="ECO:0000256" key="10">
    <source>
        <dbReference type="ARBA" id="ARBA00022692"/>
    </source>
</evidence>
<evidence type="ECO:0000256" key="6">
    <source>
        <dbReference type="ARBA" id="ARBA00010185"/>
    </source>
</evidence>
<comment type="similarity">
    <text evidence="5">Belongs to the VAMP-associated protein (VAP) (TC 9.B.17) family.</text>
</comment>
<dbReference type="GO" id="GO:0004605">
    <property type="term" value="F:phosphatidate cytidylyltransferase activity"/>
    <property type="evidence" value="ECO:0007669"/>
    <property type="project" value="UniProtKB-EC"/>
</dbReference>
<keyword evidence="16" id="KW-1208">Phospholipid metabolism</keyword>
<dbReference type="InterPro" id="IPR013783">
    <property type="entry name" value="Ig-like_fold"/>
</dbReference>
<keyword evidence="14 19" id="KW-0472">Membrane</keyword>
<keyword evidence="13" id="KW-0443">Lipid metabolism</keyword>
<evidence type="ECO:0000256" key="9">
    <source>
        <dbReference type="ARBA" id="ARBA00022679"/>
    </source>
</evidence>
<protein>
    <recommendedName>
        <fullName evidence="7 17">Phosphatidate cytidylyltransferase</fullName>
        <ecNumber evidence="7 17">2.7.7.41</ecNumber>
    </recommendedName>
</protein>
<comment type="subcellular location">
    <subcellularLocation>
        <location evidence="2">Membrane</location>
        <topology evidence="2">Multi-pass membrane protein</topology>
    </subcellularLocation>
</comment>
<feature type="transmembrane region" description="Helical" evidence="19">
    <location>
        <begin position="492"/>
        <end position="510"/>
    </location>
</feature>
<keyword evidence="12 19" id="KW-1133">Transmembrane helix</keyword>
<dbReference type="EC" id="2.7.7.41" evidence="7 17"/>
<comment type="similarity">
    <text evidence="6 17">Belongs to the CDS family.</text>
</comment>
<feature type="transmembrane region" description="Helical" evidence="19">
    <location>
        <begin position="414"/>
        <end position="447"/>
    </location>
</feature>
<evidence type="ECO:0000256" key="18">
    <source>
        <dbReference type="SAM" id="MobiDB-lite"/>
    </source>
</evidence>
<keyword evidence="22" id="KW-1185">Reference proteome</keyword>
<comment type="pathway">
    <text evidence="3 17">Phospholipid metabolism; CDP-diacylglycerol biosynthesis; CDP-diacylglycerol from sn-glycerol 3-phosphate: step 3/3.</text>
</comment>
<dbReference type="Gene3D" id="2.60.40.10">
    <property type="entry name" value="Immunoglobulins"/>
    <property type="match status" value="1"/>
</dbReference>
<feature type="region of interest" description="Disordered" evidence="18">
    <location>
        <begin position="123"/>
        <end position="170"/>
    </location>
</feature>
<evidence type="ECO:0000256" key="7">
    <source>
        <dbReference type="ARBA" id="ARBA00012487"/>
    </source>
</evidence>
<dbReference type="PROSITE" id="PS50202">
    <property type="entry name" value="MSP"/>
    <property type="match status" value="1"/>
</dbReference>
<evidence type="ECO:0000256" key="13">
    <source>
        <dbReference type="ARBA" id="ARBA00023098"/>
    </source>
</evidence>
<comment type="pathway">
    <text evidence="4">Lipid metabolism.</text>
</comment>
<evidence type="ECO:0000256" key="17">
    <source>
        <dbReference type="RuleBase" id="RU003938"/>
    </source>
</evidence>
<evidence type="ECO:0000313" key="21">
    <source>
        <dbReference type="EMBL" id="KAG6432336.1"/>
    </source>
</evidence>
<evidence type="ECO:0000256" key="3">
    <source>
        <dbReference type="ARBA" id="ARBA00005119"/>
    </source>
</evidence>
<gene>
    <name evidence="21" type="ORF">SASPL_103912</name>
</gene>
<feature type="domain" description="MSP" evidence="20">
    <location>
        <begin position="6"/>
        <end position="126"/>
    </location>
</feature>
<dbReference type="Pfam" id="PF01148">
    <property type="entry name" value="CTP_transf_1"/>
    <property type="match status" value="1"/>
</dbReference>
<keyword evidence="8" id="KW-0444">Lipid biosynthesis</keyword>
<evidence type="ECO:0000256" key="2">
    <source>
        <dbReference type="ARBA" id="ARBA00004141"/>
    </source>
</evidence>
<dbReference type="GO" id="GO:0005783">
    <property type="term" value="C:endoplasmic reticulum"/>
    <property type="evidence" value="ECO:0007669"/>
    <property type="project" value="UniProtKB-ARBA"/>
</dbReference>
<evidence type="ECO:0000256" key="1">
    <source>
        <dbReference type="ARBA" id="ARBA00001698"/>
    </source>
</evidence>
<feature type="compositionally biased region" description="Polar residues" evidence="18">
    <location>
        <begin position="141"/>
        <end position="166"/>
    </location>
</feature>
<evidence type="ECO:0000259" key="20">
    <source>
        <dbReference type="PROSITE" id="PS50202"/>
    </source>
</evidence>
<dbReference type="Pfam" id="PF00635">
    <property type="entry name" value="Motile_Sperm"/>
    <property type="match status" value="1"/>
</dbReference>
<dbReference type="FunFam" id="2.60.40.10:FF:000813">
    <property type="entry name" value="Vesicle-associated protein 1-1"/>
    <property type="match status" value="1"/>
</dbReference>
<evidence type="ECO:0000256" key="8">
    <source>
        <dbReference type="ARBA" id="ARBA00022516"/>
    </source>
</evidence>
<dbReference type="PANTHER" id="PTHR47101">
    <property type="entry name" value="PHOSPHATIDATE CYTIDYLYLTRANSFERASE 5, CHLOROPLASTIC"/>
    <property type="match status" value="1"/>
</dbReference>
<comment type="caution">
    <text evidence="21">The sequence shown here is derived from an EMBL/GenBank/DDBJ whole genome shotgun (WGS) entry which is preliminary data.</text>
</comment>
<proteinExistence type="inferred from homology"/>
<dbReference type="GO" id="GO:0016020">
    <property type="term" value="C:membrane"/>
    <property type="evidence" value="ECO:0007669"/>
    <property type="project" value="UniProtKB-SubCell"/>
</dbReference>
<dbReference type="PANTHER" id="PTHR47101:SF1">
    <property type="entry name" value="PHOSPHATIDATE CYTIDYLYLTRANSFERASE 4, CHLOROPLASTIC"/>
    <property type="match status" value="1"/>
</dbReference>
<dbReference type="EMBL" id="PNBA02000002">
    <property type="protein sequence ID" value="KAG6432336.1"/>
    <property type="molecule type" value="Genomic_DNA"/>
</dbReference>
<evidence type="ECO:0000256" key="15">
    <source>
        <dbReference type="ARBA" id="ARBA00023209"/>
    </source>
</evidence>
<comment type="catalytic activity">
    <reaction evidence="1 17">
        <text>a 1,2-diacyl-sn-glycero-3-phosphate + CTP + H(+) = a CDP-1,2-diacyl-sn-glycerol + diphosphate</text>
        <dbReference type="Rhea" id="RHEA:16229"/>
        <dbReference type="ChEBI" id="CHEBI:15378"/>
        <dbReference type="ChEBI" id="CHEBI:33019"/>
        <dbReference type="ChEBI" id="CHEBI:37563"/>
        <dbReference type="ChEBI" id="CHEBI:58332"/>
        <dbReference type="ChEBI" id="CHEBI:58608"/>
        <dbReference type="EC" id="2.7.7.41"/>
    </reaction>
</comment>
<dbReference type="AlphaFoldDB" id="A0A8X8YGZ7"/>
<organism evidence="21">
    <name type="scientific">Salvia splendens</name>
    <name type="common">Scarlet sage</name>
    <dbReference type="NCBI Taxonomy" id="180675"/>
    <lineage>
        <taxon>Eukaryota</taxon>
        <taxon>Viridiplantae</taxon>
        <taxon>Streptophyta</taxon>
        <taxon>Embryophyta</taxon>
        <taxon>Tracheophyta</taxon>
        <taxon>Spermatophyta</taxon>
        <taxon>Magnoliopsida</taxon>
        <taxon>eudicotyledons</taxon>
        <taxon>Gunneridae</taxon>
        <taxon>Pentapetalae</taxon>
        <taxon>asterids</taxon>
        <taxon>lamiids</taxon>
        <taxon>Lamiales</taxon>
        <taxon>Lamiaceae</taxon>
        <taxon>Nepetoideae</taxon>
        <taxon>Mentheae</taxon>
        <taxon>Salviinae</taxon>
        <taxon>Salvia</taxon>
        <taxon>Salvia subgen. Calosphace</taxon>
        <taxon>core Calosphace</taxon>
    </lineage>
</organism>
<feature type="transmembrane region" description="Helical" evidence="19">
    <location>
        <begin position="522"/>
        <end position="543"/>
    </location>
</feature>
<dbReference type="InterPro" id="IPR000535">
    <property type="entry name" value="MSP_dom"/>
</dbReference>
<evidence type="ECO:0000256" key="12">
    <source>
        <dbReference type="ARBA" id="ARBA00022989"/>
    </source>
</evidence>
<accession>A0A8X8YGZ7</accession>
<dbReference type="InterPro" id="IPR008962">
    <property type="entry name" value="PapD-like_sf"/>
</dbReference>
<reference evidence="21" key="2">
    <citation type="submission" date="2020-08" db="EMBL/GenBank/DDBJ databases">
        <title>Plant Genome Project.</title>
        <authorList>
            <person name="Zhang R.-G."/>
        </authorList>
    </citation>
    <scope>NUCLEOTIDE SEQUENCE</scope>
    <source>
        <strain evidence="21">Huo1</strain>
        <tissue evidence="21">Leaf</tissue>
    </source>
</reference>
<evidence type="ECO:0000256" key="11">
    <source>
        <dbReference type="ARBA" id="ARBA00022695"/>
    </source>
</evidence>
<feature type="transmembrane region" description="Helical" evidence="19">
    <location>
        <begin position="563"/>
        <end position="587"/>
    </location>
</feature>
<dbReference type="GO" id="GO:0008654">
    <property type="term" value="P:phospholipid biosynthetic process"/>
    <property type="evidence" value="ECO:0007669"/>
    <property type="project" value="UniProtKB-KW"/>
</dbReference>
<feature type="transmembrane region" description="Helical" evidence="19">
    <location>
        <begin position="633"/>
        <end position="650"/>
    </location>
</feature>
<dbReference type="Proteomes" id="UP000298416">
    <property type="component" value="Unassembled WGS sequence"/>
</dbReference>
<evidence type="ECO:0000256" key="5">
    <source>
        <dbReference type="ARBA" id="ARBA00008932"/>
    </source>
</evidence>
<dbReference type="SUPFAM" id="SSF49354">
    <property type="entry name" value="PapD-like"/>
    <property type="match status" value="1"/>
</dbReference>
<name>A0A8X8YGZ7_SALSN</name>
<dbReference type="PROSITE" id="PS01315">
    <property type="entry name" value="CDS"/>
    <property type="match status" value="1"/>
</dbReference>
<evidence type="ECO:0000313" key="22">
    <source>
        <dbReference type="Proteomes" id="UP000298416"/>
    </source>
</evidence>
<keyword evidence="10 17" id="KW-0812">Transmembrane</keyword>
<feature type="region of interest" description="Disordered" evidence="18">
    <location>
        <begin position="381"/>
        <end position="401"/>
    </location>
</feature>
<keyword evidence="9 17" id="KW-0808">Transferase</keyword>